<dbReference type="InterPro" id="IPR053204">
    <property type="entry name" value="Oxopyrrolidines_Biosynth-assoc"/>
</dbReference>
<sequence length="266" mass="29223">MTSGPYSLRLKSPSETGAHLFTLLSDYVQSTSTPAATVAQSIHKLGEGPIANPQNEGPSVESFLWETWAVVIDLAKQLPNDGLDRLVDVLQALTAIPASTVSIWESESKVWTDLPILGPSMREAWITPDTDSPEETRTEWVNLNSFAARLLALPSITWVNFAVWTMRDALENRSDDKDIGTMHVDAAAEWVLHAGKELVGYATSTDQSEERALAGGKLYHGPATVCAERWEFWKKRFGEVAEALGDNRVRAKAKKAQEAMETITIG</sequence>
<evidence type="ECO:0000313" key="2">
    <source>
        <dbReference type="Proteomes" id="UP000234585"/>
    </source>
</evidence>
<evidence type="ECO:0000313" key="1">
    <source>
        <dbReference type="EMBL" id="PLB40680.1"/>
    </source>
</evidence>
<proteinExistence type="predicted"/>
<dbReference type="Proteomes" id="UP000234585">
    <property type="component" value="Unassembled WGS sequence"/>
</dbReference>
<dbReference type="AlphaFoldDB" id="A0A2I2FJ91"/>
<dbReference type="PANTHER" id="PTHR38797:SF4">
    <property type="entry name" value="NUCLEAR PORE COMPLEX PROTEIN NUP85"/>
    <property type="match status" value="1"/>
</dbReference>
<dbReference type="InterPro" id="IPR022085">
    <property type="entry name" value="OpdG"/>
</dbReference>
<reference evidence="1 2" key="1">
    <citation type="submission" date="2017-12" db="EMBL/GenBank/DDBJ databases">
        <authorList>
            <consortium name="DOE Joint Genome Institute"/>
            <person name="Haridas S."/>
            <person name="Kjaerbolling I."/>
            <person name="Vesth T.C."/>
            <person name="Frisvad J.C."/>
            <person name="Nybo J.L."/>
            <person name="Theobald S."/>
            <person name="Kuo A."/>
            <person name="Bowyer P."/>
            <person name="Matsuda Y."/>
            <person name="Mondo S."/>
            <person name="Lyhne E.K."/>
            <person name="Kogle M.E."/>
            <person name="Clum A."/>
            <person name="Lipzen A."/>
            <person name="Salamov A."/>
            <person name="Ngan C.Y."/>
            <person name="Daum C."/>
            <person name="Chiniquy J."/>
            <person name="Barry K."/>
            <person name="LaButti K."/>
            <person name="Simmons B.A."/>
            <person name="Magnuson J.K."/>
            <person name="Mortensen U.H."/>
            <person name="Larsen T.O."/>
            <person name="Grigoriev I.V."/>
            <person name="Baker S.E."/>
            <person name="Andersen M.R."/>
            <person name="Nordberg H.P."/>
            <person name="Cantor M.N."/>
            <person name="Hua S.X."/>
        </authorList>
    </citation>
    <scope>NUCLEOTIDE SEQUENCE [LARGE SCALE GENOMIC DNA]</scope>
    <source>
        <strain evidence="1 2">CBS 102.13</strain>
    </source>
</reference>
<dbReference type="RefSeq" id="XP_024674692.1">
    <property type="nucleotide sequence ID" value="XM_024811485.1"/>
</dbReference>
<dbReference type="GeneID" id="36518645"/>
<dbReference type="OrthoDB" id="3350591at2759"/>
<dbReference type="EMBL" id="KZ559123">
    <property type="protein sequence ID" value="PLB40680.1"/>
    <property type="molecule type" value="Genomic_DNA"/>
</dbReference>
<dbReference type="STRING" id="41067.A0A2I2FJ91"/>
<protein>
    <submittedName>
        <fullName evidence="1">Uncharacterized protein</fullName>
    </submittedName>
</protein>
<name>A0A2I2FJ91_ASPCN</name>
<keyword evidence="2" id="KW-1185">Reference proteome</keyword>
<gene>
    <name evidence="1" type="ORF">BDW47DRAFT_100643</name>
</gene>
<organism evidence="1 2">
    <name type="scientific">Aspergillus candidus</name>
    <dbReference type="NCBI Taxonomy" id="41067"/>
    <lineage>
        <taxon>Eukaryota</taxon>
        <taxon>Fungi</taxon>
        <taxon>Dikarya</taxon>
        <taxon>Ascomycota</taxon>
        <taxon>Pezizomycotina</taxon>
        <taxon>Eurotiomycetes</taxon>
        <taxon>Eurotiomycetidae</taxon>
        <taxon>Eurotiales</taxon>
        <taxon>Aspergillaceae</taxon>
        <taxon>Aspergillus</taxon>
        <taxon>Aspergillus subgen. Circumdati</taxon>
    </lineage>
</organism>
<accession>A0A2I2FJ91</accession>
<dbReference type="PANTHER" id="PTHR38797">
    <property type="entry name" value="NUCLEAR PORE COMPLEX PROTEIN NUP85-RELATED"/>
    <property type="match status" value="1"/>
</dbReference>
<dbReference type="Pfam" id="PF12311">
    <property type="entry name" value="DUF3632"/>
    <property type="match status" value="1"/>
</dbReference>